<comment type="similarity">
    <text evidence="11">Belongs to the binding-protein-dependent transport system permease family.</text>
</comment>
<keyword evidence="6 11" id="KW-0812">Transmembrane</keyword>
<dbReference type="PANTHER" id="PTHR43297:SF2">
    <property type="entry name" value="DIPEPTIDE TRANSPORT ATP-BINDING PROTEIN DPPD"/>
    <property type="match status" value="1"/>
</dbReference>
<dbReference type="Gene3D" id="3.40.50.300">
    <property type="entry name" value="P-loop containing nucleotide triphosphate hydrolases"/>
    <property type="match status" value="1"/>
</dbReference>
<evidence type="ECO:0000256" key="10">
    <source>
        <dbReference type="ARBA" id="ARBA00023136"/>
    </source>
</evidence>
<keyword evidence="9 11" id="KW-1133">Transmembrane helix</keyword>
<keyword evidence="15" id="KW-1185">Reference proteome</keyword>
<keyword evidence="5" id="KW-1003">Cell membrane</keyword>
<gene>
    <name evidence="14" type="ORF">WKW80_27825</name>
</gene>
<evidence type="ECO:0000313" key="15">
    <source>
        <dbReference type="Proteomes" id="UP001363010"/>
    </source>
</evidence>
<evidence type="ECO:0000256" key="4">
    <source>
        <dbReference type="ARBA" id="ARBA00022448"/>
    </source>
</evidence>
<feature type="transmembrane region" description="Helical" evidence="11">
    <location>
        <begin position="148"/>
        <end position="165"/>
    </location>
</feature>
<dbReference type="PROSITE" id="PS50928">
    <property type="entry name" value="ABC_TM1"/>
    <property type="match status" value="1"/>
</dbReference>
<dbReference type="CDD" id="cd06261">
    <property type="entry name" value="TM_PBP2"/>
    <property type="match status" value="1"/>
</dbReference>
<keyword evidence="7" id="KW-0547">Nucleotide-binding</keyword>
<evidence type="ECO:0000256" key="11">
    <source>
        <dbReference type="RuleBase" id="RU363032"/>
    </source>
</evidence>
<dbReference type="InterPro" id="IPR003593">
    <property type="entry name" value="AAA+_ATPase"/>
</dbReference>
<dbReference type="InterPro" id="IPR050388">
    <property type="entry name" value="ABC_Ni/Peptide_Import"/>
</dbReference>
<evidence type="ECO:0000259" key="12">
    <source>
        <dbReference type="PROSITE" id="PS50893"/>
    </source>
</evidence>
<reference evidence="14 15" key="1">
    <citation type="submission" date="2024-03" db="EMBL/GenBank/DDBJ databases">
        <title>Novel species of the genus Variovorax.</title>
        <authorList>
            <person name="Liu Q."/>
            <person name="Xin Y.-H."/>
        </authorList>
    </citation>
    <scope>NUCLEOTIDE SEQUENCE [LARGE SCALE GENOMIC DNA]</scope>
    <source>
        <strain evidence="14 15">KACC 18501</strain>
    </source>
</reference>
<evidence type="ECO:0000256" key="8">
    <source>
        <dbReference type="ARBA" id="ARBA00022840"/>
    </source>
</evidence>
<dbReference type="SMART" id="SM00382">
    <property type="entry name" value="AAA"/>
    <property type="match status" value="1"/>
</dbReference>
<dbReference type="PROSITE" id="PS00211">
    <property type="entry name" value="ABC_TRANSPORTER_1"/>
    <property type="match status" value="1"/>
</dbReference>
<dbReference type="PANTHER" id="PTHR43297">
    <property type="entry name" value="OLIGOPEPTIDE TRANSPORT ATP-BINDING PROTEIN APPD"/>
    <property type="match status" value="1"/>
</dbReference>
<dbReference type="PROSITE" id="PS50893">
    <property type="entry name" value="ABC_TRANSPORTER_2"/>
    <property type="match status" value="1"/>
</dbReference>
<dbReference type="CDD" id="cd03257">
    <property type="entry name" value="ABC_NikE_OppD_transporters"/>
    <property type="match status" value="1"/>
</dbReference>
<evidence type="ECO:0000256" key="7">
    <source>
        <dbReference type="ARBA" id="ARBA00022741"/>
    </source>
</evidence>
<dbReference type="InterPro" id="IPR003439">
    <property type="entry name" value="ABC_transporter-like_ATP-bd"/>
</dbReference>
<dbReference type="SUPFAM" id="SSF161098">
    <property type="entry name" value="MetI-like"/>
    <property type="match status" value="1"/>
</dbReference>
<comment type="subcellular location">
    <subcellularLocation>
        <location evidence="1">Cell inner membrane</location>
        <topology evidence="1">Peripheral membrane protein</topology>
    </subcellularLocation>
    <subcellularLocation>
        <location evidence="2 11">Cell membrane</location>
        <topology evidence="2 11">Multi-pass membrane protein</topology>
    </subcellularLocation>
</comment>
<dbReference type="InterPro" id="IPR027417">
    <property type="entry name" value="P-loop_NTPase"/>
</dbReference>
<protein>
    <submittedName>
        <fullName evidence="14">Dipeptide/oligopeptide/nickel ABC transporter permease/ATP-binding protein</fullName>
    </submittedName>
</protein>
<dbReference type="Gene3D" id="1.10.3720.10">
    <property type="entry name" value="MetI-like"/>
    <property type="match status" value="1"/>
</dbReference>
<feature type="transmembrane region" description="Helical" evidence="11">
    <location>
        <begin position="204"/>
        <end position="230"/>
    </location>
</feature>
<dbReference type="Pfam" id="PF00005">
    <property type="entry name" value="ABC_tran"/>
    <property type="match status" value="1"/>
</dbReference>
<dbReference type="SUPFAM" id="SSF52540">
    <property type="entry name" value="P-loop containing nucleoside triphosphate hydrolases"/>
    <property type="match status" value="1"/>
</dbReference>
<sequence length="594" mass="63415">MSSASDALSARSFVSRLLGRPMVWVALAWLLAIVLLGAFSDQIAPFDPLDQDLLAVKQWPSAEHWLGTDDLGRDVFSRVVHGALPTFAGVLQALCVAAVLGVGMGLSAGYFSGRIDALVSQVTDLFQALPLIVIALAVLTVFNRSMLAAMVTFGVLGSAGVARVVRSATLSVRHELFIEAARISGLSDLAIILRHVLPRIMGPVIVQLSLISAVAVIVQTGVSFLGLGVPPPAPTWGGGIFEAAASLNDFPWLLVPSGAVVALTILSFGLLGDALRDTTVETWARPTHRSATRRQVDPTALASMFADAPSDAVLSLRGLHIVAGEGAHRRTLVQGMGFDLMPGETLGLVGESGSGKTLTILALMGLLSPGLRVVEGALRLYGQVIDLQDEDTLRALRGKRLSMIFQEPMAALDPCFTIGHQLSEVIRRHDPMSRARARARAIELLQQVKIPNPEDVARRYPHQISGGMAQRVGIARALAPNPKLLFADEPTTALDVTVQADILELLRSLQQSHGMAVVFVTHDWGVVADICDRAMVLFRGKVLETAGVLDIFDHPRHPYTAALLKANPHNAPPGQVLPTVSETLARMTQEEAIA</sequence>
<feature type="transmembrane region" description="Helical" evidence="11">
    <location>
        <begin position="90"/>
        <end position="113"/>
    </location>
</feature>
<keyword evidence="10 11" id="KW-0472">Membrane</keyword>
<comment type="caution">
    <text evidence="14">The sequence shown here is derived from an EMBL/GenBank/DDBJ whole genome shotgun (WGS) entry which is preliminary data.</text>
</comment>
<evidence type="ECO:0000256" key="5">
    <source>
        <dbReference type="ARBA" id="ARBA00022475"/>
    </source>
</evidence>
<dbReference type="RefSeq" id="WP_340366829.1">
    <property type="nucleotide sequence ID" value="NZ_JBBKZV010000026.1"/>
</dbReference>
<accession>A0ABU8W6W7</accession>
<evidence type="ECO:0000256" key="2">
    <source>
        <dbReference type="ARBA" id="ARBA00004651"/>
    </source>
</evidence>
<dbReference type="InterPro" id="IPR017871">
    <property type="entry name" value="ABC_transporter-like_CS"/>
</dbReference>
<keyword evidence="4 11" id="KW-0813">Transport</keyword>
<evidence type="ECO:0000256" key="9">
    <source>
        <dbReference type="ARBA" id="ARBA00022989"/>
    </source>
</evidence>
<evidence type="ECO:0000313" key="14">
    <source>
        <dbReference type="EMBL" id="MEJ8825797.1"/>
    </source>
</evidence>
<proteinExistence type="inferred from homology"/>
<feature type="domain" description="ABC transmembrane type-1" evidence="13">
    <location>
        <begin position="83"/>
        <end position="272"/>
    </location>
</feature>
<organism evidence="14 15">
    <name type="scientific">Variovorax humicola</name>
    <dbReference type="NCBI Taxonomy" id="1769758"/>
    <lineage>
        <taxon>Bacteria</taxon>
        <taxon>Pseudomonadati</taxon>
        <taxon>Pseudomonadota</taxon>
        <taxon>Betaproteobacteria</taxon>
        <taxon>Burkholderiales</taxon>
        <taxon>Comamonadaceae</taxon>
        <taxon>Variovorax</taxon>
    </lineage>
</organism>
<evidence type="ECO:0000256" key="1">
    <source>
        <dbReference type="ARBA" id="ARBA00004417"/>
    </source>
</evidence>
<keyword evidence="8" id="KW-0067">ATP-binding</keyword>
<dbReference type="Pfam" id="PF00528">
    <property type="entry name" value="BPD_transp_1"/>
    <property type="match status" value="1"/>
</dbReference>
<evidence type="ECO:0000259" key="13">
    <source>
        <dbReference type="PROSITE" id="PS50928"/>
    </source>
</evidence>
<dbReference type="InterPro" id="IPR000515">
    <property type="entry name" value="MetI-like"/>
</dbReference>
<feature type="transmembrane region" description="Helical" evidence="11">
    <location>
        <begin position="125"/>
        <end position="142"/>
    </location>
</feature>
<name>A0ABU8W6W7_9BURK</name>
<evidence type="ECO:0000256" key="3">
    <source>
        <dbReference type="ARBA" id="ARBA00005417"/>
    </source>
</evidence>
<dbReference type="InterPro" id="IPR035906">
    <property type="entry name" value="MetI-like_sf"/>
</dbReference>
<evidence type="ECO:0000256" key="6">
    <source>
        <dbReference type="ARBA" id="ARBA00022692"/>
    </source>
</evidence>
<dbReference type="EMBL" id="JBBKZV010000026">
    <property type="protein sequence ID" value="MEJ8825797.1"/>
    <property type="molecule type" value="Genomic_DNA"/>
</dbReference>
<dbReference type="Proteomes" id="UP001363010">
    <property type="component" value="Unassembled WGS sequence"/>
</dbReference>
<feature type="domain" description="ABC transporter" evidence="12">
    <location>
        <begin position="316"/>
        <end position="564"/>
    </location>
</feature>
<feature type="transmembrane region" description="Helical" evidence="11">
    <location>
        <begin position="250"/>
        <end position="271"/>
    </location>
</feature>
<comment type="similarity">
    <text evidence="3">Belongs to the ABC transporter superfamily.</text>
</comment>